<evidence type="ECO:0000313" key="2">
    <source>
        <dbReference type="Proteomes" id="UP000799536"/>
    </source>
</evidence>
<sequence length="87" mass="9842">MALAWILTTKTDLEPLMSDHGSFTYLLAIILDRNPHEIERELKELGNRWASFSNLKGAMCRFLISRAGNPTVKDDLLRWNAGDDIPG</sequence>
<dbReference type="Proteomes" id="UP000799536">
    <property type="component" value="Unassembled WGS sequence"/>
</dbReference>
<dbReference type="AlphaFoldDB" id="A0A9P4JEQ3"/>
<organism evidence="1 2">
    <name type="scientific">Delitschia confertaspora ATCC 74209</name>
    <dbReference type="NCBI Taxonomy" id="1513339"/>
    <lineage>
        <taxon>Eukaryota</taxon>
        <taxon>Fungi</taxon>
        <taxon>Dikarya</taxon>
        <taxon>Ascomycota</taxon>
        <taxon>Pezizomycotina</taxon>
        <taxon>Dothideomycetes</taxon>
        <taxon>Pleosporomycetidae</taxon>
        <taxon>Pleosporales</taxon>
        <taxon>Delitschiaceae</taxon>
        <taxon>Delitschia</taxon>
    </lineage>
</organism>
<gene>
    <name evidence="1" type="ORF">GQ43DRAFT_443684</name>
</gene>
<protein>
    <submittedName>
        <fullName evidence="1">Uncharacterized protein</fullName>
    </submittedName>
</protein>
<name>A0A9P4JEQ3_9PLEO</name>
<proteinExistence type="predicted"/>
<reference evidence="1" key="1">
    <citation type="journal article" date="2020" name="Stud. Mycol.">
        <title>101 Dothideomycetes genomes: a test case for predicting lifestyles and emergence of pathogens.</title>
        <authorList>
            <person name="Haridas S."/>
            <person name="Albert R."/>
            <person name="Binder M."/>
            <person name="Bloem J."/>
            <person name="Labutti K."/>
            <person name="Salamov A."/>
            <person name="Andreopoulos B."/>
            <person name="Baker S."/>
            <person name="Barry K."/>
            <person name="Bills G."/>
            <person name="Bluhm B."/>
            <person name="Cannon C."/>
            <person name="Castanera R."/>
            <person name="Culley D."/>
            <person name="Daum C."/>
            <person name="Ezra D."/>
            <person name="Gonzalez J."/>
            <person name="Henrissat B."/>
            <person name="Kuo A."/>
            <person name="Liang C."/>
            <person name="Lipzen A."/>
            <person name="Lutzoni F."/>
            <person name="Magnuson J."/>
            <person name="Mondo S."/>
            <person name="Nolan M."/>
            <person name="Ohm R."/>
            <person name="Pangilinan J."/>
            <person name="Park H.-J."/>
            <person name="Ramirez L."/>
            <person name="Alfaro M."/>
            <person name="Sun H."/>
            <person name="Tritt A."/>
            <person name="Yoshinaga Y."/>
            <person name="Zwiers L.-H."/>
            <person name="Turgeon B."/>
            <person name="Goodwin S."/>
            <person name="Spatafora J."/>
            <person name="Crous P."/>
            <person name="Grigoriev I."/>
        </authorList>
    </citation>
    <scope>NUCLEOTIDE SEQUENCE</scope>
    <source>
        <strain evidence="1">ATCC 74209</strain>
    </source>
</reference>
<keyword evidence="2" id="KW-1185">Reference proteome</keyword>
<comment type="caution">
    <text evidence="1">The sequence shown here is derived from an EMBL/GenBank/DDBJ whole genome shotgun (WGS) entry which is preliminary data.</text>
</comment>
<accession>A0A9P4JEQ3</accession>
<evidence type="ECO:0000313" key="1">
    <source>
        <dbReference type="EMBL" id="KAF2198062.1"/>
    </source>
</evidence>
<dbReference type="EMBL" id="ML994174">
    <property type="protein sequence ID" value="KAF2198062.1"/>
    <property type="molecule type" value="Genomic_DNA"/>
</dbReference>